<evidence type="ECO:0000256" key="7">
    <source>
        <dbReference type="SAM" id="MobiDB-lite"/>
    </source>
</evidence>
<dbReference type="GO" id="GO:0000215">
    <property type="term" value="F:tRNA 2'-phosphotransferase activity"/>
    <property type="evidence" value="ECO:0007669"/>
    <property type="project" value="UniProtKB-EC"/>
</dbReference>
<dbReference type="EMBL" id="ML213599">
    <property type="protein sequence ID" value="TFK39471.1"/>
    <property type="molecule type" value="Genomic_DNA"/>
</dbReference>
<dbReference type="Pfam" id="PF01885">
    <property type="entry name" value="PTS_2-RNA"/>
    <property type="match status" value="1"/>
</dbReference>
<proteinExistence type="inferred from homology"/>
<dbReference type="Gene3D" id="3.20.170.30">
    <property type="match status" value="1"/>
</dbReference>
<dbReference type="AlphaFoldDB" id="A0A5C3MEA1"/>
<feature type="region of interest" description="Disordered" evidence="7">
    <location>
        <begin position="270"/>
        <end position="313"/>
    </location>
</feature>
<keyword evidence="4" id="KW-0808">Transferase</keyword>
<sequence length="313" mass="34111">MEAVSSELQQALEEKHAARDAKKKQKKLQKKDGLEKKQSGSGGGDASQKGPGKLRGLEKDPPEVRVSKTLSWLLRHGAQGEGLKMRTDGYVRVVDVLNNPKLKSQSLTLEQLQDMVKVDAKQRYDLIFELTAADGDTSKGEWWIKARQGHSIKTVKLDLKPILTASDIPTGIAVHGTTQKAWESIATQGLSKMTRNHIHLAQGVAGQNVISGMRKSSQILIFINLQKALDAGVKLFLSDNGVILTEGDGTGFLKPEFFDRVENSKRVALPGWEGSGESTIESAAVPQSGGIETPSAERKVKEVEEGLEKLEVK</sequence>
<dbReference type="InterPro" id="IPR042080">
    <property type="entry name" value="RNA_2'-PTrans_N"/>
</dbReference>
<name>A0A5C3MEA1_9AGAR</name>
<dbReference type="OrthoDB" id="419694at2759"/>
<dbReference type="InterPro" id="IPR002745">
    <property type="entry name" value="Ptrans_KptA/Tpt1"/>
</dbReference>
<dbReference type="Proteomes" id="UP000308652">
    <property type="component" value="Unassembled WGS sequence"/>
</dbReference>
<dbReference type="InterPro" id="IPR042081">
    <property type="entry name" value="RNA_2'-PTrans_C"/>
</dbReference>
<evidence type="ECO:0000313" key="9">
    <source>
        <dbReference type="Proteomes" id="UP000308652"/>
    </source>
</evidence>
<protein>
    <recommendedName>
        <fullName evidence="3">2'-phosphotransferase</fullName>
        <ecNumber evidence="3">2.7.1.160</ecNumber>
    </recommendedName>
</protein>
<dbReference type="PANTHER" id="PTHR12684">
    <property type="entry name" value="PUTATIVE PHOSPHOTRANSFERASE"/>
    <property type="match status" value="1"/>
</dbReference>
<evidence type="ECO:0000256" key="1">
    <source>
        <dbReference type="ARBA" id="ARBA00003343"/>
    </source>
</evidence>
<comment type="catalytic activity">
    <reaction evidence="6">
        <text>2'-phospho-[ligated tRNA] + NAD(+) = mature tRNA + ADP-alpha-D-ribose 1'',2''-cyclic phosphate + nicotinamide</text>
        <dbReference type="Rhea" id="RHEA:23324"/>
        <dbReference type="Rhea" id="RHEA-COMP:11106"/>
        <dbReference type="Rhea" id="RHEA-COMP:11107"/>
        <dbReference type="ChEBI" id="CHEBI:17154"/>
        <dbReference type="ChEBI" id="CHEBI:57540"/>
        <dbReference type="ChEBI" id="CHEBI:76596"/>
        <dbReference type="ChEBI" id="CHEBI:82883"/>
        <dbReference type="ChEBI" id="CHEBI:85027"/>
        <dbReference type="EC" id="2.7.1.160"/>
    </reaction>
</comment>
<comment type="similarity">
    <text evidence="2">Belongs to the KptA/TPT1 family.</text>
</comment>
<keyword evidence="5" id="KW-0520">NAD</keyword>
<feature type="compositionally biased region" description="Basic and acidic residues" evidence="7">
    <location>
        <begin position="295"/>
        <end position="313"/>
    </location>
</feature>
<accession>A0A5C3MEA1</accession>
<feature type="region of interest" description="Disordered" evidence="7">
    <location>
        <begin position="1"/>
        <end position="62"/>
    </location>
</feature>
<dbReference type="EC" id="2.7.1.160" evidence="3"/>
<evidence type="ECO:0000256" key="6">
    <source>
        <dbReference type="ARBA" id="ARBA00047949"/>
    </source>
</evidence>
<organism evidence="8 9">
    <name type="scientific">Crucibulum laeve</name>
    <dbReference type="NCBI Taxonomy" id="68775"/>
    <lineage>
        <taxon>Eukaryota</taxon>
        <taxon>Fungi</taxon>
        <taxon>Dikarya</taxon>
        <taxon>Basidiomycota</taxon>
        <taxon>Agaricomycotina</taxon>
        <taxon>Agaricomycetes</taxon>
        <taxon>Agaricomycetidae</taxon>
        <taxon>Agaricales</taxon>
        <taxon>Agaricineae</taxon>
        <taxon>Nidulariaceae</taxon>
        <taxon>Crucibulum</taxon>
    </lineage>
</organism>
<dbReference type="SUPFAM" id="SSF56399">
    <property type="entry name" value="ADP-ribosylation"/>
    <property type="match status" value="1"/>
</dbReference>
<dbReference type="PANTHER" id="PTHR12684:SF2">
    <property type="entry name" value="TRNA 2'-PHOSPHOTRANSFERASE 1"/>
    <property type="match status" value="1"/>
</dbReference>
<evidence type="ECO:0000256" key="3">
    <source>
        <dbReference type="ARBA" id="ARBA00012007"/>
    </source>
</evidence>
<comment type="function">
    <text evidence="1">Catalyzes the last step of tRNA splicing, the transfer of the splice junction 2'-phosphate from ligated tRNA to NAD to produce ADP-ribose 1''-2'' cyclic phosphate.</text>
</comment>
<gene>
    <name evidence="8" type="ORF">BDQ12DRAFT_698140</name>
</gene>
<dbReference type="STRING" id="68775.A0A5C3MEA1"/>
<dbReference type="Gene3D" id="1.10.10.970">
    <property type="entry name" value="RNA 2'-phosphotransferase, Tpt1/KptA family, N-terminal domain"/>
    <property type="match status" value="1"/>
</dbReference>
<evidence type="ECO:0000256" key="4">
    <source>
        <dbReference type="ARBA" id="ARBA00022679"/>
    </source>
</evidence>
<reference evidence="8 9" key="1">
    <citation type="journal article" date="2019" name="Nat. Ecol. Evol.">
        <title>Megaphylogeny resolves global patterns of mushroom evolution.</title>
        <authorList>
            <person name="Varga T."/>
            <person name="Krizsan K."/>
            <person name="Foldi C."/>
            <person name="Dima B."/>
            <person name="Sanchez-Garcia M."/>
            <person name="Sanchez-Ramirez S."/>
            <person name="Szollosi G.J."/>
            <person name="Szarkandi J.G."/>
            <person name="Papp V."/>
            <person name="Albert L."/>
            <person name="Andreopoulos W."/>
            <person name="Angelini C."/>
            <person name="Antonin V."/>
            <person name="Barry K.W."/>
            <person name="Bougher N.L."/>
            <person name="Buchanan P."/>
            <person name="Buyck B."/>
            <person name="Bense V."/>
            <person name="Catcheside P."/>
            <person name="Chovatia M."/>
            <person name="Cooper J."/>
            <person name="Damon W."/>
            <person name="Desjardin D."/>
            <person name="Finy P."/>
            <person name="Geml J."/>
            <person name="Haridas S."/>
            <person name="Hughes K."/>
            <person name="Justo A."/>
            <person name="Karasinski D."/>
            <person name="Kautmanova I."/>
            <person name="Kiss B."/>
            <person name="Kocsube S."/>
            <person name="Kotiranta H."/>
            <person name="LaButti K.M."/>
            <person name="Lechner B.E."/>
            <person name="Liimatainen K."/>
            <person name="Lipzen A."/>
            <person name="Lukacs Z."/>
            <person name="Mihaltcheva S."/>
            <person name="Morgado L.N."/>
            <person name="Niskanen T."/>
            <person name="Noordeloos M.E."/>
            <person name="Ohm R.A."/>
            <person name="Ortiz-Santana B."/>
            <person name="Ovrebo C."/>
            <person name="Racz N."/>
            <person name="Riley R."/>
            <person name="Savchenko A."/>
            <person name="Shiryaev A."/>
            <person name="Soop K."/>
            <person name="Spirin V."/>
            <person name="Szebenyi C."/>
            <person name="Tomsovsky M."/>
            <person name="Tulloss R.E."/>
            <person name="Uehling J."/>
            <person name="Grigoriev I.V."/>
            <person name="Vagvolgyi C."/>
            <person name="Papp T."/>
            <person name="Martin F.M."/>
            <person name="Miettinen O."/>
            <person name="Hibbett D.S."/>
            <person name="Nagy L.G."/>
        </authorList>
    </citation>
    <scope>NUCLEOTIDE SEQUENCE [LARGE SCALE GENOMIC DNA]</scope>
    <source>
        <strain evidence="8 9">CBS 166.37</strain>
    </source>
</reference>
<evidence type="ECO:0000256" key="2">
    <source>
        <dbReference type="ARBA" id="ARBA00009836"/>
    </source>
</evidence>
<evidence type="ECO:0000313" key="8">
    <source>
        <dbReference type="EMBL" id="TFK39471.1"/>
    </source>
</evidence>
<dbReference type="GO" id="GO:0006388">
    <property type="term" value="P:tRNA splicing, via endonucleolytic cleavage and ligation"/>
    <property type="evidence" value="ECO:0007669"/>
    <property type="project" value="TreeGrafter"/>
</dbReference>
<keyword evidence="9" id="KW-1185">Reference proteome</keyword>
<evidence type="ECO:0000256" key="5">
    <source>
        <dbReference type="ARBA" id="ARBA00023027"/>
    </source>
</evidence>